<evidence type="ECO:0000259" key="6">
    <source>
        <dbReference type="PROSITE" id="PS50865"/>
    </source>
</evidence>
<dbReference type="PANTHER" id="PTHR12197">
    <property type="entry name" value="HISTONE-LYSINE N-METHYLTRANSFERASE SMYD"/>
    <property type="match status" value="1"/>
</dbReference>
<dbReference type="PROSITE" id="PS01360">
    <property type="entry name" value="ZF_MYND_1"/>
    <property type="match status" value="1"/>
</dbReference>
<dbReference type="EMBL" id="BABT02000037">
    <property type="protein sequence ID" value="GAA94529.1"/>
    <property type="molecule type" value="Genomic_DNA"/>
</dbReference>
<dbReference type="Gene3D" id="6.10.140.2220">
    <property type="match status" value="1"/>
</dbReference>
<accession>G7DVB9</accession>
<dbReference type="OrthoDB" id="265717at2759"/>
<dbReference type="PROSITE" id="PS50865">
    <property type="entry name" value="ZF_MYND_2"/>
    <property type="match status" value="1"/>
</dbReference>
<dbReference type="InterPro" id="IPR050869">
    <property type="entry name" value="H3K4_H4K5_MeTrfase"/>
</dbReference>
<protein>
    <recommendedName>
        <fullName evidence="9">SET domain-containing protein</fullName>
    </recommendedName>
</protein>
<dbReference type="Gene3D" id="2.170.270.10">
    <property type="entry name" value="SET domain"/>
    <property type="match status" value="1"/>
</dbReference>
<dbReference type="HOGENOM" id="CLU_491820_0_0_1"/>
<dbReference type="SUPFAM" id="SSF144232">
    <property type="entry name" value="HIT/MYND zinc finger-like"/>
    <property type="match status" value="1"/>
</dbReference>
<name>G7DVB9_MIXOS</name>
<comment type="caution">
    <text evidence="7">The sequence shown here is derived from an EMBL/GenBank/DDBJ whole genome shotgun (WGS) entry which is preliminary data.</text>
</comment>
<dbReference type="SUPFAM" id="SSF82199">
    <property type="entry name" value="SET domain"/>
    <property type="match status" value="1"/>
</dbReference>
<proteinExistence type="predicted"/>
<dbReference type="InterPro" id="IPR002893">
    <property type="entry name" value="Znf_MYND"/>
</dbReference>
<dbReference type="PANTHER" id="PTHR12197:SF251">
    <property type="entry name" value="EG:BACR7C10.4 PROTEIN"/>
    <property type="match status" value="1"/>
</dbReference>
<dbReference type="GO" id="GO:0008270">
    <property type="term" value="F:zinc ion binding"/>
    <property type="evidence" value="ECO:0007669"/>
    <property type="project" value="UniProtKB-KW"/>
</dbReference>
<dbReference type="InterPro" id="IPR046341">
    <property type="entry name" value="SET_dom_sf"/>
</dbReference>
<feature type="domain" description="MYND-type" evidence="6">
    <location>
        <begin position="61"/>
        <end position="104"/>
    </location>
</feature>
<sequence length="554" mass="62618">MGSSLDGLSLPPEWSDKFEMRMHPIKKRSVHARQAFAAGDTLFETRPPFAVVGNSDILTRCFHCLKPTSPERELKRCSSCQLARFCGPACVKAGWTPEGHKYECAAFKRCGFKDTPASLAKLPLTEARLLARMIWAQKHDPSQHRYDLHGDVDCFDNKEKALWARRIQEASVLVGQSLFNEVLGNAKAALLQMAKVQMNAHTLCTPFGEACGVSLSSSFALINHSCAPNTFAMSSHWPDEKPKYLRVAACRPIKAGDEITIAYVDVEEENLQRRQTIKATYGFDCDCRLCEAATRGEPWAHSNRALRCVVCEVRKDFSYMAERFGDAKWAYLQEQRPAPNVKSILVYCPAGHSFRTEFLEMYRQIAAVKSASSDTPIRQGEPWSAEYTILSRSMLPCAVALRQYVCKRLEARIKEPMVGPAFMGWQPLVFDPVVQAYKVYMIGRQLSPHPSTLFQEMCLGSQICMAMHAALDQAHTLMALKGVDERHKYAQYWQQLRDQCRETLTVAHTVWRADGGHIATEIRRILQVAEQAWQHLAFTRYQERTTGIGNNNNL</sequence>
<gene>
    <name evidence="7" type="primary">Mo01181</name>
    <name evidence="7" type="ORF">E5Q_01181</name>
</gene>
<dbReference type="CDD" id="cd20071">
    <property type="entry name" value="SET_SMYD"/>
    <property type="match status" value="1"/>
</dbReference>
<evidence type="ECO:0000313" key="7">
    <source>
        <dbReference type="EMBL" id="GAA94529.1"/>
    </source>
</evidence>
<evidence type="ECO:0000256" key="2">
    <source>
        <dbReference type="ARBA" id="ARBA00022771"/>
    </source>
</evidence>
<evidence type="ECO:0008006" key="9">
    <source>
        <dbReference type="Google" id="ProtNLM"/>
    </source>
</evidence>
<dbReference type="AlphaFoldDB" id="G7DVB9"/>
<evidence type="ECO:0000256" key="3">
    <source>
        <dbReference type="ARBA" id="ARBA00022833"/>
    </source>
</evidence>
<dbReference type="STRING" id="764103.G7DVB9"/>
<evidence type="ECO:0000313" key="8">
    <source>
        <dbReference type="Proteomes" id="UP000009131"/>
    </source>
</evidence>
<keyword evidence="1" id="KW-0479">Metal-binding</keyword>
<dbReference type="eggNOG" id="KOG2084">
    <property type="taxonomic scope" value="Eukaryota"/>
</dbReference>
<dbReference type="InParanoid" id="G7DVB9"/>
<keyword evidence="2 4" id="KW-0863">Zinc-finger</keyword>
<dbReference type="GO" id="GO:0005634">
    <property type="term" value="C:nucleus"/>
    <property type="evidence" value="ECO:0007669"/>
    <property type="project" value="TreeGrafter"/>
</dbReference>
<dbReference type="PROSITE" id="PS50280">
    <property type="entry name" value="SET"/>
    <property type="match status" value="1"/>
</dbReference>
<dbReference type="InterPro" id="IPR001214">
    <property type="entry name" value="SET_dom"/>
</dbReference>
<dbReference type="RefSeq" id="XP_014570688.1">
    <property type="nucleotide sequence ID" value="XM_014715202.1"/>
</dbReference>
<dbReference type="Gene3D" id="1.10.220.160">
    <property type="match status" value="1"/>
</dbReference>
<evidence type="ECO:0000259" key="5">
    <source>
        <dbReference type="PROSITE" id="PS50280"/>
    </source>
</evidence>
<reference evidence="7 8" key="1">
    <citation type="journal article" date="2011" name="J. Gen. Appl. Microbiol.">
        <title>Draft genome sequencing of the enigmatic basidiomycete Mixia osmundae.</title>
        <authorList>
            <person name="Nishida H."/>
            <person name="Nagatsuka Y."/>
            <person name="Sugiyama J."/>
        </authorList>
    </citation>
    <scope>NUCLEOTIDE SEQUENCE [LARGE SCALE GENOMIC DNA]</scope>
    <source>
        <strain evidence="8">CBS 9802 / IAM 14324 / JCM 22182 / KY 12970</strain>
    </source>
</reference>
<feature type="domain" description="SET" evidence="5">
    <location>
        <begin position="16"/>
        <end position="264"/>
    </location>
</feature>
<keyword evidence="3" id="KW-0862">Zinc</keyword>
<evidence type="ECO:0000256" key="4">
    <source>
        <dbReference type="PROSITE-ProRule" id="PRU00134"/>
    </source>
</evidence>
<dbReference type="Pfam" id="PF01753">
    <property type="entry name" value="zf-MYND"/>
    <property type="match status" value="1"/>
</dbReference>
<dbReference type="Pfam" id="PF00856">
    <property type="entry name" value="SET"/>
    <property type="match status" value="1"/>
</dbReference>
<reference evidence="7 8" key="2">
    <citation type="journal article" date="2012" name="Open Biol.">
        <title>Characteristics of nucleosomes and linker DNA regions on the genome of the basidiomycete Mixia osmundae revealed by mono- and dinucleosome mapping.</title>
        <authorList>
            <person name="Nishida H."/>
            <person name="Kondo S."/>
            <person name="Matsumoto T."/>
            <person name="Suzuki Y."/>
            <person name="Yoshikawa H."/>
            <person name="Taylor T.D."/>
            <person name="Sugiyama J."/>
        </authorList>
    </citation>
    <scope>NUCLEOTIDE SEQUENCE [LARGE SCALE GENOMIC DNA]</scope>
    <source>
        <strain evidence="8">CBS 9802 / IAM 14324 / JCM 22182 / KY 12970</strain>
    </source>
</reference>
<evidence type="ECO:0000256" key="1">
    <source>
        <dbReference type="ARBA" id="ARBA00022723"/>
    </source>
</evidence>
<dbReference type="Proteomes" id="UP000009131">
    <property type="component" value="Unassembled WGS sequence"/>
</dbReference>
<keyword evidence="8" id="KW-1185">Reference proteome</keyword>
<organism evidence="7 8">
    <name type="scientific">Mixia osmundae (strain CBS 9802 / IAM 14324 / JCM 22182 / KY 12970)</name>
    <dbReference type="NCBI Taxonomy" id="764103"/>
    <lineage>
        <taxon>Eukaryota</taxon>
        <taxon>Fungi</taxon>
        <taxon>Dikarya</taxon>
        <taxon>Basidiomycota</taxon>
        <taxon>Pucciniomycotina</taxon>
        <taxon>Mixiomycetes</taxon>
        <taxon>Mixiales</taxon>
        <taxon>Mixiaceae</taxon>
        <taxon>Mixia</taxon>
    </lineage>
</organism>